<gene>
    <name evidence="1" type="ORF">BST17_08550</name>
</gene>
<accession>A0A1W9Z0D1</accession>
<reference evidence="1 2" key="1">
    <citation type="submission" date="2017-02" db="EMBL/GenBank/DDBJ databases">
        <title>The new phylogeny of genus Mycobacterium.</title>
        <authorList>
            <person name="Tortoli E."/>
            <person name="Trovato A."/>
            <person name="Cirillo D.M."/>
        </authorList>
    </citation>
    <scope>NUCLEOTIDE SEQUENCE [LARGE SCALE GENOMIC DNA]</scope>
    <source>
        <strain evidence="1 2">DSM 45578</strain>
    </source>
</reference>
<organism evidence="1 2">
    <name type="scientific">Mycolicibacterium bacteremicum</name>
    <name type="common">Mycobacterium bacteremicum</name>
    <dbReference type="NCBI Taxonomy" id="564198"/>
    <lineage>
        <taxon>Bacteria</taxon>
        <taxon>Bacillati</taxon>
        <taxon>Actinomycetota</taxon>
        <taxon>Actinomycetes</taxon>
        <taxon>Mycobacteriales</taxon>
        <taxon>Mycobacteriaceae</taxon>
        <taxon>Mycolicibacterium</taxon>
    </lineage>
</organism>
<name>A0A1W9Z0D1_MYCBA</name>
<dbReference type="AlphaFoldDB" id="A0A1W9Z0D1"/>
<dbReference type="RefSeq" id="WP_083057058.1">
    <property type="nucleotide sequence ID" value="NZ_JACKVM010000014.1"/>
</dbReference>
<dbReference type="EMBL" id="MVHJ01000005">
    <property type="protein sequence ID" value="ORA05796.1"/>
    <property type="molecule type" value="Genomic_DNA"/>
</dbReference>
<dbReference type="STRING" id="564198.BST17_08550"/>
<comment type="caution">
    <text evidence="1">The sequence shown here is derived from an EMBL/GenBank/DDBJ whole genome shotgun (WGS) entry which is preliminary data.</text>
</comment>
<evidence type="ECO:0000313" key="1">
    <source>
        <dbReference type="EMBL" id="ORA05796.1"/>
    </source>
</evidence>
<protein>
    <submittedName>
        <fullName evidence="1">Uncharacterized protein</fullName>
    </submittedName>
</protein>
<evidence type="ECO:0000313" key="2">
    <source>
        <dbReference type="Proteomes" id="UP000192366"/>
    </source>
</evidence>
<proteinExistence type="predicted"/>
<sequence length="77" mass="8428">MTDLNVSQTVEDPTGGLLRISPDGRCIAEELAAPVTSQGVRWEAGDFYVTVRGARIYYTNLMMNPEIAGWPKLGVVE</sequence>
<keyword evidence="2" id="KW-1185">Reference proteome</keyword>
<dbReference type="Proteomes" id="UP000192366">
    <property type="component" value="Unassembled WGS sequence"/>
</dbReference>
<dbReference type="OrthoDB" id="9801785at2"/>